<keyword evidence="9" id="KW-0274">FAD</keyword>
<evidence type="ECO:0000256" key="6">
    <source>
        <dbReference type="ARBA" id="ARBA00022679"/>
    </source>
</evidence>
<feature type="domain" description="FAD synthetase" evidence="12">
    <location>
        <begin position="13"/>
        <end position="157"/>
    </location>
</feature>
<dbReference type="InterPro" id="IPR023468">
    <property type="entry name" value="Riboflavin_kinase"/>
</dbReference>
<dbReference type="GO" id="GO:0016779">
    <property type="term" value="F:nucleotidyltransferase activity"/>
    <property type="evidence" value="ECO:0007669"/>
    <property type="project" value="UniProtKB-KW"/>
</dbReference>
<dbReference type="InterPro" id="IPR015864">
    <property type="entry name" value="FAD_synthase"/>
</dbReference>
<dbReference type="RefSeq" id="WP_239587341.1">
    <property type="nucleotide sequence ID" value="NZ_JAFBDZ010000001.1"/>
</dbReference>
<evidence type="ECO:0000256" key="1">
    <source>
        <dbReference type="ARBA" id="ARBA00004726"/>
    </source>
</evidence>
<protein>
    <recommendedName>
        <fullName evidence="3">FAD synthase</fullName>
        <ecNumber evidence="3">2.7.7.2</ecNumber>
    </recommendedName>
</protein>
<sequence>MGLKLHHEQSLELNSSIIAIGAFDGVHKGHQHVISQAVKKSQSIKAPSVVFTFDPPPRHYFKGARMLTTIGEKLNRIEKLGVDHVIVAKFNNHFLQRTPEQFIKDLKKCNPVEIHVGKDFRFGLNRTGDINLLHKFFTVRTARPIYCDKGTIISSTRIRKLVEQGKNNEARKLLGLHFSFQRLTLNTPK</sequence>
<keyword evidence="10" id="KW-0067">ATP-binding</keyword>
<dbReference type="EC" id="2.7.7.2" evidence="3"/>
<keyword evidence="8" id="KW-0547">Nucleotide-binding</keyword>
<dbReference type="SUPFAM" id="SSF52374">
    <property type="entry name" value="Nucleotidylyl transferase"/>
    <property type="match status" value="1"/>
</dbReference>
<dbReference type="GO" id="GO:0016301">
    <property type="term" value="F:kinase activity"/>
    <property type="evidence" value="ECO:0007669"/>
    <property type="project" value="UniProtKB-KW"/>
</dbReference>
<evidence type="ECO:0000256" key="10">
    <source>
        <dbReference type="ARBA" id="ARBA00022840"/>
    </source>
</evidence>
<dbReference type="Gene3D" id="3.40.50.620">
    <property type="entry name" value="HUPs"/>
    <property type="match status" value="1"/>
</dbReference>
<keyword evidence="4" id="KW-0285">Flavoprotein</keyword>
<proteinExistence type="inferred from homology"/>
<comment type="similarity">
    <text evidence="2">Belongs to the RibF family.</text>
</comment>
<name>A0ABS2N7F3_9BACI</name>
<keyword evidence="14" id="KW-1185">Reference proteome</keyword>
<evidence type="ECO:0000256" key="8">
    <source>
        <dbReference type="ARBA" id="ARBA00022741"/>
    </source>
</evidence>
<comment type="catalytic activity">
    <reaction evidence="11">
        <text>FMN + ATP + H(+) = FAD + diphosphate</text>
        <dbReference type="Rhea" id="RHEA:17237"/>
        <dbReference type="ChEBI" id="CHEBI:15378"/>
        <dbReference type="ChEBI" id="CHEBI:30616"/>
        <dbReference type="ChEBI" id="CHEBI:33019"/>
        <dbReference type="ChEBI" id="CHEBI:57692"/>
        <dbReference type="ChEBI" id="CHEBI:58210"/>
        <dbReference type="EC" id="2.7.7.2"/>
    </reaction>
</comment>
<evidence type="ECO:0000256" key="4">
    <source>
        <dbReference type="ARBA" id="ARBA00022630"/>
    </source>
</evidence>
<evidence type="ECO:0000256" key="2">
    <source>
        <dbReference type="ARBA" id="ARBA00010214"/>
    </source>
</evidence>
<evidence type="ECO:0000259" key="12">
    <source>
        <dbReference type="Pfam" id="PF06574"/>
    </source>
</evidence>
<comment type="pathway">
    <text evidence="1">Cofactor biosynthesis; FAD biosynthesis; FAD from FMN: step 1/1.</text>
</comment>
<keyword evidence="5" id="KW-0288">FMN</keyword>
<evidence type="ECO:0000313" key="14">
    <source>
        <dbReference type="Proteomes" id="UP001646157"/>
    </source>
</evidence>
<dbReference type="InterPro" id="IPR014729">
    <property type="entry name" value="Rossmann-like_a/b/a_fold"/>
</dbReference>
<gene>
    <name evidence="13" type="ORF">JOC86_000323</name>
</gene>
<evidence type="ECO:0000256" key="3">
    <source>
        <dbReference type="ARBA" id="ARBA00012393"/>
    </source>
</evidence>
<evidence type="ECO:0000256" key="7">
    <source>
        <dbReference type="ARBA" id="ARBA00022695"/>
    </source>
</evidence>
<dbReference type="Pfam" id="PF06574">
    <property type="entry name" value="FAD_syn"/>
    <property type="match status" value="1"/>
</dbReference>
<dbReference type="PANTHER" id="PTHR22749">
    <property type="entry name" value="RIBOFLAVIN KINASE/FMN ADENYLYLTRANSFERASE"/>
    <property type="match status" value="1"/>
</dbReference>
<accession>A0ABS2N7F3</accession>
<evidence type="ECO:0000256" key="5">
    <source>
        <dbReference type="ARBA" id="ARBA00022643"/>
    </source>
</evidence>
<evidence type="ECO:0000313" key="13">
    <source>
        <dbReference type="EMBL" id="MBM7583786.1"/>
    </source>
</evidence>
<dbReference type="Proteomes" id="UP001646157">
    <property type="component" value="Unassembled WGS sequence"/>
</dbReference>
<keyword evidence="13" id="KW-0418">Kinase</keyword>
<evidence type="ECO:0000256" key="9">
    <source>
        <dbReference type="ARBA" id="ARBA00022827"/>
    </source>
</evidence>
<comment type="caution">
    <text evidence="13">The sequence shown here is derived from an EMBL/GenBank/DDBJ whole genome shotgun (WGS) entry which is preliminary data.</text>
</comment>
<keyword evidence="6" id="KW-0808">Transferase</keyword>
<dbReference type="CDD" id="cd02064">
    <property type="entry name" value="FAD_synthetase_N"/>
    <property type="match status" value="1"/>
</dbReference>
<evidence type="ECO:0000256" key="11">
    <source>
        <dbReference type="ARBA" id="ARBA00049494"/>
    </source>
</evidence>
<dbReference type="EMBL" id="JAFBDZ010000001">
    <property type="protein sequence ID" value="MBM7583786.1"/>
    <property type="molecule type" value="Genomic_DNA"/>
</dbReference>
<keyword evidence="7 13" id="KW-0548">Nucleotidyltransferase</keyword>
<organism evidence="13 14">
    <name type="scientific">Rossellomorea pakistanensis</name>
    <dbReference type="NCBI Taxonomy" id="992288"/>
    <lineage>
        <taxon>Bacteria</taxon>
        <taxon>Bacillati</taxon>
        <taxon>Bacillota</taxon>
        <taxon>Bacilli</taxon>
        <taxon>Bacillales</taxon>
        <taxon>Bacillaceae</taxon>
        <taxon>Rossellomorea</taxon>
    </lineage>
</organism>
<reference evidence="13 14" key="1">
    <citation type="submission" date="2021-01" db="EMBL/GenBank/DDBJ databases">
        <title>Genomic Encyclopedia of Type Strains, Phase IV (KMG-IV): sequencing the most valuable type-strain genomes for metagenomic binning, comparative biology and taxonomic classification.</title>
        <authorList>
            <person name="Goeker M."/>
        </authorList>
    </citation>
    <scope>NUCLEOTIDE SEQUENCE [LARGE SCALE GENOMIC DNA]</scope>
    <source>
        <strain evidence="13 14">DSM 24834</strain>
    </source>
</reference>
<dbReference type="PANTHER" id="PTHR22749:SF6">
    <property type="entry name" value="RIBOFLAVIN KINASE"/>
    <property type="match status" value="1"/>
</dbReference>